<gene>
    <name evidence="1" type="ORF">ACFO6W_06120</name>
</gene>
<dbReference type="RefSeq" id="WP_379994497.1">
    <property type="nucleotide sequence ID" value="NZ_JBHSGN010000050.1"/>
</dbReference>
<proteinExistence type="predicted"/>
<evidence type="ECO:0000313" key="1">
    <source>
        <dbReference type="EMBL" id="MFC4673260.1"/>
    </source>
</evidence>
<reference evidence="2" key="1">
    <citation type="journal article" date="2019" name="Int. J. Syst. Evol. Microbiol.">
        <title>The Global Catalogue of Microorganisms (GCM) 10K type strain sequencing project: providing services to taxonomists for standard genome sequencing and annotation.</title>
        <authorList>
            <consortium name="The Broad Institute Genomics Platform"/>
            <consortium name="The Broad Institute Genome Sequencing Center for Infectious Disease"/>
            <person name="Wu L."/>
            <person name="Ma J."/>
        </authorList>
    </citation>
    <scope>NUCLEOTIDE SEQUENCE [LARGE SCALE GENOMIC DNA]</scope>
    <source>
        <strain evidence="2">CCUG 66188</strain>
    </source>
</reference>
<sequence length="132" mass="15329">MKRSIITIVENLASTPTVRIISDAGSEIWMSKPEIARLLMVYQNTISNNLRAIFKAGILNEKDVIREYRYKRQNTECIAVYYNFEVIIALCYRICSFGAQVIRQYVKSRLNVEDDNKTAFNQLHKLSLFSLN</sequence>
<evidence type="ECO:0000313" key="2">
    <source>
        <dbReference type="Proteomes" id="UP001596023"/>
    </source>
</evidence>
<comment type="caution">
    <text evidence="1">The sequence shown here is derived from an EMBL/GenBank/DDBJ whole genome shotgun (WGS) entry which is preliminary data.</text>
</comment>
<evidence type="ECO:0008006" key="3">
    <source>
        <dbReference type="Google" id="ProtNLM"/>
    </source>
</evidence>
<name>A0ABV9KSV6_9BACT</name>
<dbReference type="PANTHER" id="PTHR35810">
    <property type="entry name" value="CYTOPLASMIC PROTEIN-RELATED"/>
    <property type="match status" value="1"/>
</dbReference>
<keyword evidence="2" id="KW-1185">Reference proteome</keyword>
<protein>
    <recommendedName>
        <fullName evidence="3">Virulence protein</fullName>
    </recommendedName>
</protein>
<dbReference type="PANTHER" id="PTHR35810:SF1">
    <property type="entry name" value="CYTOPLASMIC PROTEIN"/>
    <property type="match status" value="1"/>
</dbReference>
<dbReference type="Proteomes" id="UP001596023">
    <property type="component" value="Unassembled WGS sequence"/>
</dbReference>
<organism evidence="1 2">
    <name type="scientific">Dysgonomonas termitidis</name>
    <dbReference type="NCBI Taxonomy" id="1516126"/>
    <lineage>
        <taxon>Bacteria</taxon>
        <taxon>Pseudomonadati</taxon>
        <taxon>Bacteroidota</taxon>
        <taxon>Bacteroidia</taxon>
        <taxon>Bacteroidales</taxon>
        <taxon>Dysgonomonadaceae</taxon>
        <taxon>Dysgonomonas</taxon>
    </lineage>
</organism>
<dbReference type="EMBL" id="JBHSGN010000050">
    <property type="protein sequence ID" value="MFC4673260.1"/>
    <property type="molecule type" value="Genomic_DNA"/>
</dbReference>
<accession>A0ABV9KSV6</accession>